<feature type="region of interest" description="Disordered" evidence="5">
    <location>
        <begin position="446"/>
        <end position="710"/>
    </location>
</feature>
<feature type="compositionally biased region" description="Basic and acidic residues" evidence="5">
    <location>
        <begin position="202"/>
        <end position="211"/>
    </location>
</feature>
<feature type="compositionally biased region" description="Basic and acidic residues" evidence="5">
    <location>
        <begin position="263"/>
        <end position="289"/>
    </location>
</feature>
<feature type="compositionally biased region" description="Basic and acidic residues" evidence="5">
    <location>
        <begin position="72"/>
        <end position="84"/>
    </location>
</feature>
<keyword evidence="8" id="KW-0687">Ribonucleoprotein</keyword>
<feature type="compositionally biased region" description="Basic and acidic residues" evidence="5">
    <location>
        <begin position="221"/>
        <end position="255"/>
    </location>
</feature>
<dbReference type="InterPro" id="IPR000504">
    <property type="entry name" value="RRM_dom"/>
</dbReference>
<feature type="compositionally biased region" description="Basic and acidic residues" evidence="5">
    <location>
        <begin position="101"/>
        <end position="118"/>
    </location>
</feature>
<dbReference type="InterPro" id="IPR003034">
    <property type="entry name" value="SAP_dom"/>
</dbReference>
<dbReference type="InterPro" id="IPR035979">
    <property type="entry name" value="RBD_domain_sf"/>
</dbReference>
<dbReference type="Proteomes" id="UP000326759">
    <property type="component" value="Unassembled WGS sequence"/>
</dbReference>
<evidence type="ECO:0000256" key="5">
    <source>
        <dbReference type="SAM" id="MobiDB-lite"/>
    </source>
</evidence>
<feature type="region of interest" description="Disordered" evidence="5">
    <location>
        <begin position="202"/>
        <end position="347"/>
    </location>
</feature>
<keyword evidence="3" id="KW-0539">Nucleus</keyword>
<dbReference type="SMART" id="SM00513">
    <property type="entry name" value="SAP"/>
    <property type="match status" value="1"/>
</dbReference>
<feature type="domain" description="RRM" evidence="6">
    <location>
        <begin position="129"/>
        <end position="207"/>
    </location>
</feature>
<evidence type="ECO:0000256" key="2">
    <source>
        <dbReference type="ARBA" id="ARBA00022884"/>
    </source>
</evidence>
<dbReference type="PANTHER" id="PTHR15683">
    <property type="entry name" value="SCAFFOLD ATTACHMENT FACTOR B-RELATED"/>
    <property type="match status" value="1"/>
</dbReference>
<evidence type="ECO:0000256" key="1">
    <source>
        <dbReference type="ARBA" id="ARBA00004123"/>
    </source>
</evidence>
<dbReference type="Pfam" id="PF00076">
    <property type="entry name" value="RRM_1"/>
    <property type="match status" value="1"/>
</dbReference>
<proteinExistence type="predicted"/>
<dbReference type="Gene3D" id="3.30.70.330">
    <property type="match status" value="1"/>
</dbReference>
<feature type="compositionally biased region" description="Basic and acidic residues" evidence="5">
    <location>
        <begin position="47"/>
        <end position="57"/>
    </location>
</feature>
<feature type="compositionally biased region" description="Low complexity" evidence="5">
    <location>
        <begin position="604"/>
        <end position="615"/>
    </location>
</feature>
<dbReference type="InterPro" id="IPR012677">
    <property type="entry name" value="Nucleotide-bd_a/b_plait_sf"/>
</dbReference>
<name>A0A5N5T0T3_9CRUS</name>
<reference evidence="8 9" key="1">
    <citation type="journal article" date="2019" name="PLoS Biol.">
        <title>Sex chromosomes control vertical transmission of feminizing Wolbachia symbionts in an isopod.</title>
        <authorList>
            <person name="Becking T."/>
            <person name="Chebbi M.A."/>
            <person name="Giraud I."/>
            <person name="Moumen B."/>
            <person name="Laverre T."/>
            <person name="Caubet Y."/>
            <person name="Peccoud J."/>
            <person name="Gilbert C."/>
            <person name="Cordaux R."/>
        </authorList>
    </citation>
    <scope>NUCLEOTIDE SEQUENCE [LARGE SCALE GENOMIC DNA]</scope>
    <source>
        <strain evidence="8">ANa2</strain>
        <tissue evidence="8">Whole body excluding digestive tract and cuticle</tissue>
    </source>
</reference>
<accession>A0A5N5T0T3</accession>
<feature type="compositionally biased region" description="Gly residues" evidence="5">
    <location>
        <begin position="616"/>
        <end position="635"/>
    </location>
</feature>
<sequence length="710" mass="78935">MKKIEDLRVVDLRAQLDKRGLDKSGVKAVLVDRLKKAIQNEGEDPEGAIKDDQDSNEHLPSNNTSQVDEKEESSNADDKADKDGTGNSTNSPGKNADGSEEDHSKSSRSRDGKKSGEKEDPDAEASSSRNLWVSGLASNTRAQDLKSLFSKHGKVLSAKIVTNARTPGAKCYGFVTMATIEDADKCIKNLNKTELHGRMIQVEKAKGEPGRPVKVQVKSLSSKEDKTSDNSKNDDKNKDSESKRDSQKKEKDSKNKSGTSSSGDKDKRKISPRERGGRSSTREKGDRISRGKSTSQSRSGRKSNDRDRNRHSKESDLRNRLSAKGRVQDRRDGFSRSQNKRSSSNREVLSLHRNVLVAGNSIAGVIGDKLEIGRSHGVEVEVQSWPDENLTTIINNAKAIVKPHHEVIMEEREKQRLRTREKLKIEEERMRREEEIRLRNLERRQKEEAERLHRGVKRPAPSSERDRRDYFDDRKRGPDRVPPSRVPDRIAERGAPDRGHDRGMHRGADMRGGNNRVLERGAGGRYNDESDLRYERHNEKPQYGERREREDRRPIDRPASRGEGRDHRGFPPASMRDRSSRDGHYNGSSMNSAPMDTWRTGSVSHSSKNGPSYGSSNGGMMSGGGSVSGSLGGRGVDSQGGWRPSSSMSTNERWGGNSGGMGGRNSSSVMDILRGADSYHMGGGQVPMNPTPLMSGMSQSDRYGNMGFRK</sequence>
<evidence type="ECO:0000259" key="6">
    <source>
        <dbReference type="PROSITE" id="PS50102"/>
    </source>
</evidence>
<evidence type="ECO:0000256" key="4">
    <source>
        <dbReference type="PROSITE-ProRule" id="PRU00176"/>
    </source>
</evidence>
<dbReference type="SUPFAM" id="SSF54928">
    <property type="entry name" value="RNA-binding domain, RBD"/>
    <property type="match status" value="1"/>
</dbReference>
<feature type="compositionally biased region" description="Basic and acidic residues" evidence="5">
    <location>
        <begin position="463"/>
        <end position="479"/>
    </location>
</feature>
<dbReference type="SUPFAM" id="SSF68906">
    <property type="entry name" value="SAP domain"/>
    <property type="match status" value="1"/>
</dbReference>
<feature type="non-terminal residue" evidence="8">
    <location>
        <position position="710"/>
    </location>
</feature>
<feature type="domain" description="SAP" evidence="7">
    <location>
        <begin position="4"/>
        <end position="38"/>
    </location>
</feature>
<dbReference type="GO" id="GO:0006357">
    <property type="term" value="P:regulation of transcription by RNA polymerase II"/>
    <property type="evidence" value="ECO:0007669"/>
    <property type="project" value="TreeGrafter"/>
</dbReference>
<dbReference type="GO" id="GO:0003723">
    <property type="term" value="F:RNA binding"/>
    <property type="evidence" value="ECO:0007669"/>
    <property type="project" value="UniProtKB-UniRule"/>
</dbReference>
<dbReference type="PROSITE" id="PS50102">
    <property type="entry name" value="RRM"/>
    <property type="match status" value="1"/>
</dbReference>
<dbReference type="GO" id="GO:0005634">
    <property type="term" value="C:nucleus"/>
    <property type="evidence" value="ECO:0007669"/>
    <property type="project" value="UniProtKB-SubCell"/>
</dbReference>
<dbReference type="GO" id="GO:0043565">
    <property type="term" value="F:sequence-specific DNA binding"/>
    <property type="evidence" value="ECO:0007669"/>
    <property type="project" value="TreeGrafter"/>
</dbReference>
<dbReference type="Gene3D" id="1.10.720.30">
    <property type="entry name" value="SAP domain"/>
    <property type="match status" value="1"/>
</dbReference>
<dbReference type="InterPro" id="IPR051738">
    <property type="entry name" value="SAF_Modulators"/>
</dbReference>
<dbReference type="OrthoDB" id="6159259at2759"/>
<evidence type="ECO:0000256" key="3">
    <source>
        <dbReference type="ARBA" id="ARBA00023242"/>
    </source>
</evidence>
<feature type="compositionally biased region" description="Basic and acidic residues" evidence="5">
    <location>
        <begin position="526"/>
        <end position="584"/>
    </location>
</feature>
<comment type="caution">
    <text evidence="8">The sequence shown here is derived from an EMBL/GenBank/DDBJ whole genome shotgun (WGS) entry which is preliminary data.</text>
</comment>
<keyword evidence="2 4" id="KW-0694">RNA-binding</keyword>
<dbReference type="Pfam" id="PF02037">
    <property type="entry name" value="SAP"/>
    <property type="match status" value="1"/>
</dbReference>
<dbReference type="PROSITE" id="PS50800">
    <property type="entry name" value="SAP"/>
    <property type="match status" value="1"/>
</dbReference>
<evidence type="ECO:0000313" key="8">
    <source>
        <dbReference type="EMBL" id="KAB7499579.1"/>
    </source>
</evidence>
<feature type="compositionally biased region" description="Basic and acidic residues" evidence="5">
    <location>
        <begin position="302"/>
        <end position="319"/>
    </location>
</feature>
<dbReference type="SMART" id="SM00360">
    <property type="entry name" value="RRM"/>
    <property type="match status" value="1"/>
</dbReference>
<dbReference type="GO" id="GO:1990904">
    <property type="term" value="C:ribonucleoprotein complex"/>
    <property type="evidence" value="ECO:0007669"/>
    <property type="project" value="UniProtKB-KW"/>
</dbReference>
<feature type="compositionally biased region" description="Polar residues" evidence="5">
    <location>
        <begin position="586"/>
        <end position="603"/>
    </location>
</feature>
<dbReference type="PANTHER" id="PTHR15683:SF8">
    <property type="entry name" value="SCAFFOLD ATTACHMENT FACTOR B, ISOFORM B"/>
    <property type="match status" value="1"/>
</dbReference>
<feature type="compositionally biased region" description="Low complexity" evidence="5">
    <location>
        <begin position="335"/>
        <end position="346"/>
    </location>
</feature>
<dbReference type="InterPro" id="IPR036361">
    <property type="entry name" value="SAP_dom_sf"/>
</dbReference>
<evidence type="ECO:0000259" key="7">
    <source>
        <dbReference type="PROSITE" id="PS50800"/>
    </source>
</evidence>
<gene>
    <name evidence="8" type="primary">CP31A</name>
    <name evidence="8" type="ORF">Anas_06077</name>
</gene>
<feature type="region of interest" description="Disordered" evidence="5">
    <location>
        <begin position="37"/>
        <end position="131"/>
    </location>
</feature>
<dbReference type="GO" id="GO:0050684">
    <property type="term" value="P:regulation of mRNA processing"/>
    <property type="evidence" value="ECO:0007669"/>
    <property type="project" value="TreeGrafter"/>
</dbReference>
<feature type="compositionally biased region" description="Basic and acidic residues" evidence="5">
    <location>
        <begin position="486"/>
        <end position="509"/>
    </location>
</feature>
<organism evidence="8 9">
    <name type="scientific">Armadillidium nasatum</name>
    <dbReference type="NCBI Taxonomy" id="96803"/>
    <lineage>
        <taxon>Eukaryota</taxon>
        <taxon>Metazoa</taxon>
        <taxon>Ecdysozoa</taxon>
        <taxon>Arthropoda</taxon>
        <taxon>Crustacea</taxon>
        <taxon>Multicrustacea</taxon>
        <taxon>Malacostraca</taxon>
        <taxon>Eumalacostraca</taxon>
        <taxon>Peracarida</taxon>
        <taxon>Isopoda</taxon>
        <taxon>Oniscidea</taxon>
        <taxon>Crinocheta</taxon>
        <taxon>Armadillidiidae</taxon>
        <taxon>Armadillidium</taxon>
    </lineage>
</organism>
<comment type="subcellular location">
    <subcellularLocation>
        <location evidence="1">Nucleus</location>
    </subcellularLocation>
</comment>
<evidence type="ECO:0000313" key="9">
    <source>
        <dbReference type="Proteomes" id="UP000326759"/>
    </source>
</evidence>
<dbReference type="AlphaFoldDB" id="A0A5N5T0T3"/>
<dbReference type="EMBL" id="SEYY01017825">
    <property type="protein sequence ID" value="KAB7499579.1"/>
    <property type="molecule type" value="Genomic_DNA"/>
</dbReference>
<keyword evidence="9" id="KW-1185">Reference proteome</keyword>
<protein>
    <submittedName>
        <fullName evidence="8">Ribonucleoprotein, chloroplastic</fullName>
    </submittedName>
</protein>